<organism evidence="2 3">
    <name type="scientific">Roseovarius litorisediminis</name>
    <dbReference type="NCBI Taxonomy" id="1312363"/>
    <lineage>
        <taxon>Bacteria</taxon>
        <taxon>Pseudomonadati</taxon>
        <taxon>Pseudomonadota</taxon>
        <taxon>Alphaproteobacteria</taxon>
        <taxon>Rhodobacterales</taxon>
        <taxon>Roseobacteraceae</taxon>
        <taxon>Roseovarius</taxon>
    </lineage>
</organism>
<dbReference type="EMBL" id="FWFL01000005">
    <property type="protein sequence ID" value="SLN44351.1"/>
    <property type="molecule type" value="Genomic_DNA"/>
</dbReference>
<protein>
    <recommendedName>
        <fullName evidence="4">Methyl-accepting chemotaxis protein</fullName>
    </recommendedName>
</protein>
<dbReference type="AlphaFoldDB" id="A0A1Y5SSU3"/>
<accession>A0A1Y5SSU3</accession>
<evidence type="ECO:0000313" key="2">
    <source>
        <dbReference type="EMBL" id="SLN44351.1"/>
    </source>
</evidence>
<name>A0A1Y5SSU3_9RHOB</name>
<dbReference type="Proteomes" id="UP000193827">
    <property type="component" value="Unassembled WGS sequence"/>
</dbReference>
<keyword evidence="1" id="KW-1133">Transmembrane helix</keyword>
<reference evidence="2 3" key="1">
    <citation type="submission" date="2017-03" db="EMBL/GenBank/DDBJ databases">
        <authorList>
            <person name="Afonso C.L."/>
            <person name="Miller P.J."/>
            <person name="Scott M.A."/>
            <person name="Spackman E."/>
            <person name="Goraichik I."/>
            <person name="Dimitrov K.M."/>
            <person name="Suarez D.L."/>
            <person name="Swayne D.E."/>
        </authorList>
    </citation>
    <scope>NUCLEOTIDE SEQUENCE [LARGE SCALE GENOMIC DNA]</scope>
    <source>
        <strain evidence="2 3">CECT 8287</strain>
    </source>
</reference>
<keyword evidence="3" id="KW-1185">Reference proteome</keyword>
<gene>
    <name evidence="2" type="ORF">PEL8287_02249</name>
</gene>
<feature type="transmembrane region" description="Helical" evidence="1">
    <location>
        <begin position="12"/>
        <end position="34"/>
    </location>
</feature>
<proteinExistence type="predicted"/>
<keyword evidence="1" id="KW-0812">Transmembrane</keyword>
<keyword evidence="1" id="KW-0472">Membrane</keyword>
<sequence>MKQGTASLKARLGIGAGLLGLVALAAAAMIMLGADRLSARIDATLAAERRIDRYAVLSTQVSSFIVVAAEAIQSGLTPADRAARLDRIAERVQDTFARIRSDLETAVAEARALGFDEQSRRATQSIGIARMEALLASTRDGLLSDTRDREKLQGFIDIFTIGFDPLLNAVITDEVRARDRIIASVGALPALENGRKFFPLARYLRIQPFYPRGRTDPIFALRIL</sequence>
<evidence type="ECO:0008006" key="4">
    <source>
        <dbReference type="Google" id="ProtNLM"/>
    </source>
</evidence>
<evidence type="ECO:0000256" key="1">
    <source>
        <dbReference type="SAM" id="Phobius"/>
    </source>
</evidence>
<evidence type="ECO:0000313" key="3">
    <source>
        <dbReference type="Proteomes" id="UP000193827"/>
    </source>
</evidence>